<dbReference type="PROSITE" id="PS50011">
    <property type="entry name" value="PROTEIN_KINASE_DOM"/>
    <property type="match status" value="1"/>
</dbReference>
<evidence type="ECO:0000313" key="9">
    <source>
        <dbReference type="RefSeq" id="XP_022256715.1"/>
    </source>
</evidence>
<keyword evidence="4" id="KW-0547">Nucleotide-binding</keyword>
<dbReference type="InterPro" id="IPR011009">
    <property type="entry name" value="Kinase-like_dom_sf"/>
</dbReference>
<dbReference type="InterPro" id="IPR008271">
    <property type="entry name" value="Ser/Thr_kinase_AS"/>
</dbReference>
<evidence type="ECO:0000256" key="5">
    <source>
        <dbReference type="ARBA" id="ARBA00022777"/>
    </source>
</evidence>
<dbReference type="Gene3D" id="1.10.510.10">
    <property type="entry name" value="Transferase(Phosphotransferase) domain 1"/>
    <property type="match status" value="1"/>
</dbReference>
<dbReference type="Proteomes" id="UP000694941">
    <property type="component" value="Unplaced"/>
</dbReference>
<keyword evidence="5" id="KW-0418">Kinase</keyword>
<dbReference type="RefSeq" id="XP_022256715.1">
    <property type="nucleotide sequence ID" value="XM_022401007.1"/>
</dbReference>
<keyword evidence="2" id="KW-0723">Serine/threonine-protein kinase</keyword>
<reference evidence="9" key="1">
    <citation type="submission" date="2025-08" db="UniProtKB">
        <authorList>
            <consortium name="RefSeq"/>
        </authorList>
    </citation>
    <scope>IDENTIFICATION</scope>
    <source>
        <tissue evidence="9">Muscle</tissue>
    </source>
</reference>
<evidence type="ECO:0000256" key="2">
    <source>
        <dbReference type="ARBA" id="ARBA00022527"/>
    </source>
</evidence>
<evidence type="ECO:0000313" key="8">
    <source>
        <dbReference type="Proteomes" id="UP000694941"/>
    </source>
</evidence>
<dbReference type="PANTHER" id="PTHR48016">
    <property type="entry name" value="MAP KINASE KINASE KINASE SSK2-RELATED-RELATED"/>
    <property type="match status" value="1"/>
</dbReference>
<sequence length="194" mass="21709">MLIFMEYCNEGSLESAAQLNIPESLVRKYTRQLLEAVSVLHENGIVHRDIKSANIFLSSNGVLKLGDFGCCIKLMNHTTMPGELCGLVGTPAYMAPEVFTRNITEGHGRAADIWSVGCVVLEMSSARRPWHDLENSYQIMFRVGMGEVPEIPDSLSEEGQDFLDHCLQHDPQNRWSASQLLDHPFTKVNEEDDG</sequence>
<dbReference type="PANTHER" id="PTHR48016:SF32">
    <property type="entry name" value="MITOGEN-ACTIVATED PROTEIN KINASE KINASE KINASE 4"/>
    <property type="match status" value="1"/>
</dbReference>
<evidence type="ECO:0000259" key="7">
    <source>
        <dbReference type="PROSITE" id="PS50011"/>
    </source>
</evidence>
<feature type="domain" description="Protein kinase" evidence="7">
    <location>
        <begin position="1"/>
        <end position="186"/>
    </location>
</feature>
<keyword evidence="6" id="KW-0067">ATP-binding</keyword>
<evidence type="ECO:0000256" key="1">
    <source>
        <dbReference type="ARBA" id="ARBA00006529"/>
    </source>
</evidence>
<dbReference type="InterPro" id="IPR000719">
    <property type="entry name" value="Prot_kinase_dom"/>
</dbReference>
<dbReference type="PROSITE" id="PS00108">
    <property type="entry name" value="PROTEIN_KINASE_ST"/>
    <property type="match status" value="1"/>
</dbReference>
<evidence type="ECO:0000256" key="3">
    <source>
        <dbReference type="ARBA" id="ARBA00022679"/>
    </source>
</evidence>
<evidence type="ECO:0000256" key="6">
    <source>
        <dbReference type="ARBA" id="ARBA00022840"/>
    </source>
</evidence>
<dbReference type="InterPro" id="IPR050538">
    <property type="entry name" value="MAP_kinase_kinase_kinase"/>
</dbReference>
<evidence type="ECO:0000256" key="4">
    <source>
        <dbReference type="ARBA" id="ARBA00022741"/>
    </source>
</evidence>
<keyword evidence="3" id="KW-0808">Transferase</keyword>
<organism evidence="8 9">
    <name type="scientific">Limulus polyphemus</name>
    <name type="common">Atlantic horseshoe crab</name>
    <dbReference type="NCBI Taxonomy" id="6850"/>
    <lineage>
        <taxon>Eukaryota</taxon>
        <taxon>Metazoa</taxon>
        <taxon>Ecdysozoa</taxon>
        <taxon>Arthropoda</taxon>
        <taxon>Chelicerata</taxon>
        <taxon>Merostomata</taxon>
        <taxon>Xiphosura</taxon>
        <taxon>Limulidae</taxon>
        <taxon>Limulus</taxon>
    </lineage>
</organism>
<dbReference type="Pfam" id="PF00069">
    <property type="entry name" value="Pkinase"/>
    <property type="match status" value="1"/>
</dbReference>
<dbReference type="SUPFAM" id="SSF56112">
    <property type="entry name" value="Protein kinase-like (PK-like)"/>
    <property type="match status" value="1"/>
</dbReference>
<accession>A0ABM1TLF9</accession>
<gene>
    <name evidence="9" type="primary">LOC106472437</name>
</gene>
<name>A0ABM1TLF9_LIMPO</name>
<dbReference type="GeneID" id="106472437"/>
<keyword evidence="8" id="KW-1185">Reference proteome</keyword>
<protein>
    <submittedName>
        <fullName evidence="9">Mitogen-activated protein kinase kinase kinase 4-like</fullName>
    </submittedName>
</protein>
<proteinExistence type="inferred from homology"/>
<comment type="similarity">
    <text evidence="1">Belongs to the protein kinase superfamily. STE Ser/Thr protein kinase family. MAP kinase kinase kinase subfamily.</text>
</comment>
<dbReference type="SMART" id="SM00220">
    <property type="entry name" value="S_TKc"/>
    <property type="match status" value="1"/>
</dbReference>